<dbReference type="InterPro" id="IPR038740">
    <property type="entry name" value="BioF2-like_GNAT_dom"/>
</dbReference>
<dbReference type="EC" id="2.3.1.-" evidence="2"/>
<name>A0ABV9P3I4_9FLAO</name>
<dbReference type="RefSeq" id="WP_379739804.1">
    <property type="nucleotide sequence ID" value="NZ_JBHSGW010000004.1"/>
</dbReference>
<keyword evidence="3" id="KW-1185">Reference proteome</keyword>
<dbReference type="Pfam" id="PF13480">
    <property type="entry name" value="Acetyltransf_6"/>
    <property type="match status" value="1"/>
</dbReference>
<reference evidence="3" key="1">
    <citation type="journal article" date="2019" name="Int. J. Syst. Evol. Microbiol.">
        <title>The Global Catalogue of Microorganisms (GCM) 10K type strain sequencing project: providing services to taxonomists for standard genome sequencing and annotation.</title>
        <authorList>
            <consortium name="The Broad Institute Genomics Platform"/>
            <consortium name="The Broad Institute Genome Sequencing Center for Infectious Disease"/>
            <person name="Wu L."/>
            <person name="Ma J."/>
        </authorList>
    </citation>
    <scope>NUCLEOTIDE SEQUENCE [LARGE SCALE GENOMIC DNA]</scope>
    <source>
        <strain evidence="3">CCUG 50349</strain>
    </source>
</reference>
<accession>A0ABV9P3I4</accession>
<keyword evidence="2" id="KW-0808">Transferase</keyword>
<proteinExistence type="predicted"/>
<dbReference type="Gene3D" id="3.40.630.30">
    <property type="match status" value="1"/>
</dbReference>
<evidence type="ECO:0000313" key="2">
    <source>
        <dbReference type="EMBL" id="MFC4739761.1"/>
    </source>
</evidence>
<organism evidence="2 3">
    <name type="scientific">Flavobacterium ponti</name>
    <dbReference type="NCBI Taxonomy" id="665133"/>
    <lineage>
        <taxon>Bacteria</taxon>
        <taxon>Pseudomonadati</taxon>
        <taxon>Bacteroidota</taxon>
        <taxon>Flavobacteriia</taxon>
        <taxon>Flavobacteriales</taxon>
        <taxon>Flavobacteriaceae</taxon>
        <taxon>Flavobacterium</taxon>
    </lineage>
</organism>
<feature type="domain" description="BioF2-like acetyltransferase" evidence="1">
    <location>
        <begin position="215"/>
        <end position="284"/>
    </location>
</feature>
<gene>
    <name evidence="2" type="ORF">ACFO3U_07105</name>
</gene>
<comment type="caution">
    <text evidence="2">The sequence shown here is derived from an EMBL/GenBank/DDBJ whole genome shotgun (WGS) entry which is preliminary data.</text>
</comment>
<dbReference type="SUPFAM" id="SSF55729">
    <property type="entry name" value="Acyl-CoA N-acyltransferases (Nat)"/>
    <property type="match status" value="1"/>
</dbReference>
<dbReference type="InterPro" id="IPR016181">
    <property type="entry name" value="Acyl_CoA_acyltransferase"/>
</dbReference>
<dbReference type="EMBL" id="JBHSGW010000004">
    <property type="protein sequence ID" value="MFC4739761.1"/>
    <property type="molecule type" value="Genomic_DNA"/>
</dbReference>
<evidence type="ECO:0000313" key="3">
    <source>
        <dbReference type="Proteomes" id="UP001595885"/>
    </source>
</evidence>
<dbReference type="Proteomes" id="UP001595885">
    <property type="component" value="Unassembled WGS sequence"/>
</dbReference>
<evidence type="ECO:0000259" key="1">
    <source>
        <dbReference type="Pfam" id="PF13480"/>
    </source>
</evidence>
<protein>
    <submittedName>
        <fullName evidence="2">GNAT family N-acetyltransferase</fullName>
        <ecNumber evidence="2">2.3.1.-</ecNumber>
    </submittedName>
</protein>
<dbReference type="GO" id="GO:0016746">
    <property type="term" value="F:acyltransferase activity"/>
    <property type="evidence" value="ECO:0007669"/>
    <property type="project" value="UniProtKB-KW"/>
</dbReference>
<keyword evidence="2" id="KW-0012">Acyltransferase</keyword>
<sequence>MNNLTIKHYTSEYYSLWNEFVSKAKNATFLFHRDFMEYHADRFNDYSLLVFDEKDNLISILPANRVGDSIFSHQGLTYGGFVFLEHIKLGHVISIFKSVLSFLNQNSISKLHLKQIPPIYLDCFTSEIEYCLFIANAQIIRRDSLAVIDTSKSFKIAKSRKENIRRGTKNKLEIREELNFELFWNEILIPNLNKKHQAKPVHTIEEIILLQKRFPENIRHFNVYHDGKIVAGTTVFISEHVAHPQYVSGNETKNELGSLDYLYHHLITEVFKSKKYFDLGPSNENQGKNINQGLLFWKESFGAKIVVQDFYEVETANFGLLDTIML</sequence>